<organism evidence="1 2">
    <name type="scientific">Trinickia dinghuensis</name>
    <dbReference type="NCBI Taxonomy" id="2291023"/>
    <lineage>
        <taxon>Bacteria</taxon>
        <taxon>Pseudomonadati</taxon>
        <taxon>Pseudomonadota</taxon>
        <taxon>Betaproteobacteria</taxon>
        <taxon>Burkholderiales</taxon>
        <taxon>Burkholderiaceae</taxon>
        <taxon>Trinickia</taxon>
    </lineage>
</organism>
<sequence length="177" mass="19491">MTETTTQRLTLSDAPAIGQYWEGQGGIYAGIVPDYVGTQPRFLIFAADEAVDVQWGGFGGTESGALDPRDGKANTKHLAECSLDSHDHEAAKFASQYEKDGHKDFYLPSRRELDVGYQTIRDRFDAGEWYWSSTEHSSLTAYVRNFGEIELAKLLKALKARARPVRTMPVAGGEAAA</sequence>
<proteinExistence type="predicted"/>
<name>A0A3D8JQR2_9BURK</name>
<evidence type="ECO:0000313" key="1">
    <source>
        <dbReference type="EMBL" id="RDU95463.1"/>
    </source>
</evidence>
<comment type="caution">
    <text evidence="1">The sequence shown here is derived from an EMBL/GenBank/DDBJ whole genome shotgun (WGS) entry which is preliminary data.</text>
</comment>
<gene>
    <name evidence="1" type="ORF">DWV00_28240</name>
</gene>
<protein>
    <submittedName>
        <fullName evidence="1">DUF1566 domain-containing protein</fullName>
    </submittedName>
</protein>
<keyword evidence="2" id="KW-1185">Reference proteome</keyword>
<accession>A0A3D8JQR2</accession>
<dbReference type="OrthoDB" id="7349818at2"/>
<dbReference type="EMBL" id="QRGA01000019">
    <property type="protein sequence ID" value="RDU95463.1"/>
    <property type="molecule type" value="Genomic_DNA"/>
</dbReference>
<reference evidence="1 2" key="1">
    <citation type="submission" date="2018-08" db="EMBL/GenBank/DDBJ databases">
        <title>Paraburkholderia sp. DHOM06 isolated from forest soil.</title>
        <authorList>
            <person name="Gao Z.-H."/>
            <person name="Qiu L.-H."/>
        </authorList>
    </citation>
    <scope>NUCLEOTIDE SEQUENCE [LARGE SCALE GENOMIC DNA]</scope>
    <source>
        <strain evidence="1 2">DHOM06</strain>
    </source>
</reference>
<evidence type="ECO:0000313" key="2">
    <source>
        <dbReference type="Proteomes" id="UP000256838"/>
    </source>
</evidence>
<dbReference type="AlphaFoldDB" id="A0A3D8JQR2"/>
<dbReference type="Proteomes" id="UP000256838">
    <property type="component" value="Unassembled WGS sequence"/>
</dbReference>
<dbReference type="RefSeq" id="WP_115536920.1">
    <property type="nucleotide sequence ID" value="NZ_QRGA01000019.1"/>
</dbReference>